<evidence type="ECO:0000256" key="3">
    <source>
        <dbReference type="ARBA" id="ARBA00022475"/>
    </source>
</evidence>
<dbReference type="CDD" id="cd06261">
    <property type="entry name" value="TM_PBP2"/>
    <property type="match status" value="1"/>
</dbReference>
<feature type="domain" description="ABC transmembrane type-1" evidence="8">
    <location>
        <begin position="101"/>
        <end position="302"/>
    </location>
</feature>
<feature type="transmembrane region" description="Helical" evidence="7">
    <location>
        <begin position="9"/>
        <end position="27"/>
    </location>
</feature>
<sequence length="317" mass="34377">MARLIAKRLGQMLLIMGVTSLLLFAIFDTDQFRRQIAVSELGGFGVATLNAADYEGWLEKKGLNEPFLSRYVTWVGDVMQGDLGRSIEKNMAVSTLLADRLQRTAILASCFFVLMVPISLTLGVLAGMREGGRLDRVISIVAVVTTSIPQIATAVLLTVFLSLGLGWVPAKSAMVGGFSFRELVLPLLTLLIYDIGYVVRMTRASMAEVMSANYIRTAVLKGLAGSHVIMGHALRNALIVPFTLIFLQLNWLLSHVVVVEVFFQYSGFGRMLYEAAMFGDIAVLQAATLVAVAVAVISQLLSDITYILLNPRVGAAG</sequence>
<dbReference type="Pfam" id="PF00528">
    <property type="entry name" value="BPD_transp_1"/>
    <property type="match status" value="1"/>
</dbReference>
<dbReference type="SUPFAM" id="SSF161098">
    <property type="entry name" value="MetI-like"/>
    <property type="match status" value="1"/>
</dbReference>
<comment type="similarity">
    <text evidence="7">Belongs to the binding-protein-dependent transport system permease family.</text>
</comment>
<feature type="transmembrane region" description="Helical" evidence="7">
    <location>
        <begin position="183"/>
        <end position="202"/>
    </location>
</feature>
<keyword evidence="10" id="KW-1185">Reference proteome</keyword>
<dbReference type="InterPro" id="IPR035906">
    <property type="entry name" value="MetI-like_sf"/>
</dbReference>
<feature type="transmembrane region" description="Helical" evidence="7">
    <location>
        <begin position="239"/>
        <end position="263"/>
    </location>
</feature>
<proteinExistence type="inferred from homology"/>
<evidence type="ECO:0000313" key="10">
    <source>
        <dbReference type="Proteomes" id="UP001235094"/>
    </source>
</evidence>
<organism evidence="9 10">
    <name type="scientific">Ancylobacter amanitiformis</name>
    <dbReference type="NCBI Taxonomy" id="217069"/>
    <lineage>
        <taxon>Bacteria</taxon>
        <taxon>Pseudomonadati</taxon>
        <taxon>Pseudomonadota</taxon>
        <taxon>Alphaproteobacteria</taxon>
        <taxon>Hyphomicrobiales</taxon>
        <taxon>Xanthobacteraceae</taxon>
        <taxon>Ancylobacter</taxon>
    </lineage>
</organism>
<evidence type="ECO:0000256" key="5">
    <source>
        <dbReference type="ARBA" id="ARBA00022989"/>
    </source>
</evidence>
<keyword evidence="6 7" id="KW-0472">Membrane</keyword>
<evidence type="ECO:0000256" key="1">
    <source>
        <dbReference type="ARBA" id="ARBA00004651"/>
    </source>
</evidence>
<comment type="subcellular location">
    <subcellularLocation>
        <location evidence="1 7">Cell membrane</location>
        <topology evidence="1 7">Multi-pass membrane protein</topology>
    </subcellularLocation>
</comment>
<dbReference type="PROSITE" id="PS50928">
    <property type="entry name" value="ABC_TM1"/>
    <property type="match status" value="1"/>
</dbReference>
<keyword evidence="5 7" id="KW-1133">Transmembrane helix</keyword>
<keyword evidence="4 7" id="KW-0812">Transmembrane</keyword>
<evidence type="ECO:0000256" key="4">
    <source>
        <dbReference type="ARBA" id="ARBA00022692"/>
    </source>
</evidence>
<evidence type="ECO:0000256" key="2">
    <source>
        <dbReference type="ARBA" id="ARBA00022448"/>
    </source>
</evidence>
<name>A0ABU0LUG3_9HYPH</name>
<protein>
    <submittedName>
        <fullName evidence="9">Peptide/nickel transport system permease protein</fullName>
    </submittedName>
</protein>
<keyword evidence="2 7" id="KW-0813">Transport</keyword>
<dbReference type="Gene3D" id="1.10.3720.10">
    <property type="entry name" value="MetI-like"/>
    <property type="match status" value="1"/>
</dbReference>
<reference evidence="9 10" key="1">
    <citation type="submission" date="2023-07" db="EMBL/GenBank/DDBJ databases">
        <title>Genomic Encyclopedia of Type Strains, Phase IV (KMG-IV): sequencing the most valuable type-strain genomes for metagenomic binning, comparative biology and taxonomic classification.</title>
        <authorList>
            <person name="Goeker M."/>
        </authorList>
    </citation>
    <scope>NUCLEOTIDE SEQUENCE [LARGE SCALE GENOMIC DNA]</scope>
    <source>
        <strain evidence="9 10">DSM 15561</strain>
    </source>
</reference>
<dbReference type="InterPro" id="IPR000515">
    <property type="entry name" value="MetI-like"/>
</dbReference>
<evidence type="ECO:0000256" key="6">
    <source>
        <dbReference type="ARBA" id="ARBA00023136"/>
    </source>
</evidence>
<dbReference type="PANTHER" id="PTHR43163:SF3">
    <property type="entry name" value="PEPTIDE ABC TRANSPORTER PERMEASE PROTEIN"/>
    <property type="match status" value="1"/>
</dbReference>
<keyword evidence="3" id="KW-1003">Cell membrane</keyword>
<dbReference type="RefSeq" id="WP_306890944.1">
    <property type="nucleotide sequence ID" value="NZ_JAUSVR010000011.1"/>
</dbReference>
<evidence type="ECO:0000313" key="9">
    <source>
        <dbReference type="EMBL" id="MDQ0512265.1"/>
    </source>
</evidence>
<evidence type="ECO:0000259" key="8">
    <source>
        <dbReference type="PROSITE" id="PS50928"/>
    </source>
</evidence>
<gene>
    <name evidence="9" type="ORF">QOZ99_003167</name>
</gene>
<evidence type="ECO:0000256" key="7">
    <source>
        <dbReference type="RuleBase" id="RU363032"/>
    </source>
</evidence>
<dbReference type="PANTHER" id="PTHR43163">
    <property type="entry name" value="DIPEPTIDE TRANSPORT SYSTEM PERMEASE PROTEIN DPPB-RELATED"/>
    <property type="match status" value="1"/>
</dbReference>
<feature type="transmembrane region" description="Helical" evidence="7">
    <location>
        <begin position="137"/>
        <end position="163"/>
    </location>
</feature>
<dbReference type="EMBL" id="JAUSVR010000011">
    <property type="protein sequence ID" value="MDQ0512265.1"/>
    <property type="molecule type" value="Genomic_DNA"/>
</dbReference>
<feature type="transmembrane region" description="Helical" evidence="7">
    <location>
        <begin position="275"/>
        <end position="301"/>
    </location>
</feature>
<accession>A0ABU0LUG3</accession>
<feature type="transmembrane region" description="Helical" evidence="7">
    <location>
        <begin position="105"/>
        <end position="125"/>
    </location>
</feature>
<dbReference type="Proteomes" id="UP001235094">
    <property type="component" value="Unassembled WGS sequence"/>
</dbReference>
<comment type="caution">
    <text evidence="9">The sequence shown here is derived from an EMBL/GenBank/DDBJ whole genome shotgun (WGS) entry which is preliminary data.</text>
</comment>